<gene>
    <name evidence="2" type="ORF">IQ24_03569</name>
</gene>
<dbReference type="Proteomes" id="UP000316225">
    <property type="component" value="Unassembled WGS sequence"/>
</dbReference>
<feature type="transmembrane region" description="Helical" evidence="1">
    <location>
        <begin position="82"/>
        <end position="102"/>
    </location>
</feature>
<dbReference type="OrthoDB" id="7779190at2"/>
<protein>
    <submittedName>
        <fullName evidence="2">Uncharacterized protein</fullName>
    </submittedName>
</protein>
<keyword evidence="3" id="KW-1185">Reference proteome</keyword>
<feature type="transmembrane region" description="Helical" evidence="1">
    <location>
        <begin position="56"/>
        <end position="76"/>
    </location>
</feature>
<sequence>MIRYLLTPDAHRDPYVWAAVLLAHFAIGAMLWPLVGWWVALIYTAFELAQAARVRLLAWDSVLDWCGVMLGAAFVWQIAAGSALMAMAAAVSALCIAVVGWAKRSKPASGHNAQEAQ</sequence>
<keyword evidence="1" id="KW-1133">Transmembrane helix</keyword>
<keyword evidence="1" id="KW-0812">Transmembrane</keyword>
<reference evidence="2 3" key="1">
    <citation type="journal article" date="2015" name="Stand. Genomic Sci.">
        <title>Genomic Encyclopedia of Bacterial and Archaeal Type Strains, Phase III: the genomes of soil and plant-associated and newly described type strains.</title>
        <authorList>
            <person name="Whitman W.B."/>
            <person name="Woyke T."/>
            <person name="Klenk H.P."/>
            <person name="Zhou Y."/>
            <person name="Lilburn T.G."/>
            <person name="Beck B.J."/>
            <person name="De Vos P."/>
            <person name="Vandamme P."/>
            <person name="Eisen J.A."/>
            <person name="Garrity G."/>
            <person name="Hugenholtz P."/>
            <person name="Kyrpides N.C."/>
        </authorList>
    </citation>
    <scope>NUCLEOTIDE SEQUENCE [LARGE SCALE GENOMIC DNA]</scope>
    <source>
        <strain evidence="2 3">CGMCC 1.5364</strain>
    </source>
</reference>
<evidence type="ECO:0000256" key="1">
    <source>
        <dbReference type="SAM" id="Phobius"/>
    </source>
</evidence>
<evidence type="ECO:0000313" key="2">
    <source>
        <dbReference type="EMBL" id="TWI29752.1"/>
    </source>
</evidence>
<organism evidence="2 3">
    <name type="scientific">Paracoccus sulfuroxidans</name>
    <dbReference type="NCBI Taxonomy" id="384678"/>
    <lineage>
        <taxon>Bacteria</taxon>
        <taxon>Pseudomonadati</taxon>
        <taxon>Pseudomonadota</taxon>
        <taxon>Alphaproteobacteria</taxon>
        <taxon>Rhodobacterales</taxon>
        <taxon>Paracoccaceae</taxon>
        <taxon>Paracoccus</taxon>
    </lineage>
</organism>
<accession>A0A562NC36</accession>
<keyword evidence="1" id="KW-0472">Membrane</keyword>
<proteinExistence type="predicted"/>
<dbReference type="RefSeq" id="WP_145399629.1">
    <property type="nucleotide sequence ID" value="NZ_VLKU01000013.1"/>
</dbReference>
<feature type="transmembrane region" description="Helical" evidence="1">
    <location>
        <begin position="15"/>
        <end position="44"/>
    </location>
</feature>
<dbReference type="EMBL" id="VLKU01000013">
    <property type="protein sequence ID" value="TWI29752.1"/>
    <property type="molecule type" value="Genomic_DNA"/>
</dbReference>
<name>A0A562NC36_9RHOB</name>
<comment type="caution">
    <text evidence="2">The sequence shown here is derived from an EMBL/GenBank/DDBJ whole genome shotgun (WGS) entry which is preliminary data.</text>
</comment>
<evidence type="ECO:0000313" key="3">
    <source>
        <dbReference type="Proteomes" id="UP000316225"/>
    </source>
</evidence>
<dbReference type="AlphaFoldDB" id="A0A562NC36"/>